<keyword evidence="3" id="KW-1185">Reference proteome</keyword>
<gene>
    <name evidence="2" type="ORF">DFH08DRAFT_322004</name>
</gene>
<evidence type="ECO:0008006" key="4">
    <source>
        <dbReference type="Google" id="ProtNLM"/>
    </source>
</evidence>
<evidence type="ECO:0000313" key="3">
    <source>
        <dbReference type="Proteomes" id="UP001218218"/>
    </source>
</evidence>
<name>A0AAD7F0R8_9AGAR</name>
<protein>
    <recommendedName>
        <fullName evidence="4">F-box domain-containing protein</fullName>
    </recommendedName>
</protein>
<organism evidence="2 3">
    <name type="scientific">Mycena albidolilacea</name>
    <dbReference type="NCBI Taxonomy" id="1033008"/>
    <lineage>
        <taxon>Eukaryota</taxon>
        <taxon>Fungi</taxon>
        <taxon>Dikarya</taxon>
        <taxon>Basidiomycota</taxon>
        <taxon>Agaricomycotina</taxon>
        <taxon>Agaricomycetes</taxon>
        <taxon>Agaricomycetidae</taxon>
        <taxon>Agaricales</taxon>
        <taxon>Marasmiineae</taxon>
        <taxon>Mycenaceae</taxon>
        <taxon>Mycena</taxon>
    </lineage>
</organism>
<accession>A0AAD7F0R8</accession>
<comment type="caution">
    <text evidence="2">The sequence shown here is derived from an EMBL/GenBank/DDBJ whole genome shotgun (WGS) entry which is preliminary data.</text>
</comment>
<dbReference type="EMBL" id="JARIHO010000004">
    <property type="protein sequence ID" value="KAJ7362323.1"/>
    <property type="molecule type" value="Genomic_DNA"/>
</dbReference>
<feature type="region of interest" description="Disordered" evidence="1">
    <location>
        <begin position="489"/>
        <end position="542"/>
    </location>
</feature>
<evidence type="ECO:0000313" key="2">
    <source>
        <dbReference type="EMBL" id="KAJ7362323.1"/>
    </source>
</evidence>
<dbReference type="Proteomes" id="UP001218218">
    <property type="component" value="Unassembled WGS sequence"/>
</dbReference>
<feature type="compositionally biased region" description="Basic and acidic residues" evidence="1">
    <location>
        <begin position="530"/>
        <end position="542"/>
    </location>
</feature>
<evidence type="ECO:0000256" key="1">
    <source>
        <dbReference type="SAM" id="MobiDB-lite"/>
    </source>
</evidence>
<dbReference type="AlphaFoldDB" id="A0AAD7F0R8"/>
<feature type="compositionally biased region" description="Acidic residues" evidence="1">
    <location>
        <begin position="489"/>
        <end position="529"/>
    </location>
</feature>
<sequence>MVETHGSDTPPRLIQDKVVKLTVDPSERLEVPPAEDESQDRDALIESDVDLDPITLALPSSASKLPEETLLLIFRYTVPPAWTIRYPNALPPFPRTSWSNADLGTKLTIMRVCKTWHRVGLEFLYESVALHSIGQLPAFVNALEARMGDGEGAGGVGAFVRRLEIGYWVPRPYYTLHETELAGVLALCPRLTHFAYNLQVLDSWRPALPSFDPTPGSAALTHLEICDVMPYYFIINTLVHLAPTLESLSLLLPANAVYEPDAQTQPAPVTFPRLTHLRLGLDRNSTPPGAHWALPTLTHLLLRPRMDALRPMDFDYHATARAFLAAHGRTLRVLSVRPNVRPDAALGDMLRLCPDLRHLCVGEAELRAGVSLSLKAAGGGVLHAGLRSVDVFGAEAPWGSGLDPGTVNLKHVFPALRECRYIRVDSRYYDFFPDAPRAMPNKGEEESDFFLSNEGIHKMNSVFLVDDEDPDALPHSSCLAYLLSDACAGDDEDEDDSDYTFDEADDDGGSVGSEEDSSDESDSVDDTESDSGHEEWKETDREEALAAFRRTLIE</sequence>
<proteinExistence type="predicted"/>
<reference evidence="2" key="1">
    <citation type="submission" date="2023-03" db="EMBL/GenBank/DDBJ databases">
        <title>Massive genome expansion in bonnet fungi (Mycena s.s.) driven by repeated elements and novel gene families across ecological guilds.</title>
        <authorList>
            <consortium name="Lawrence Berkeley National Laboratory"/>
            <person name="Harder C.B."/>
            <person name="Miyauchi S."/>
            <person name="Viragh M."/>
            <person name="Kuo A."/>
            <person name="Thoen E."/>
            <person name="Andreopoulos B."/>
            <person name="Lu D."/>
            <person name="Skrede I."/>
            <person name="Drula E."/>
            <person name="Henrissat B."/>
            <person name="Morin E."/>
            <person name="Kohler A."/>
            <person name="Barry K."/>
            <person name="LaButti K."/>
            <person name="Morin E."/>
            <person name="Salamov A."/>
            <person name="Lipzen A."/>
            <person name="Mereny Z."/>
            <person name="Hegedus B."/>
            <person name="Baldrian P."/>
            <person name="Stursova M."/>
            <person name="Weitz H."/>
            <person name="Taylor A."/>
            <person name="Grigoriev I.V."/>
            <person name="Nagy L.G."/>
            <person name="Martin F."/>
            <person name="Kauserud H."/>
        </authorList>
    </citation>
    <scope>NUCLEOTIDE SEQUENCE</scope>
    <source>
        <strain evidence="2">CBHHK002</strain>
    </source>
</reference>